<protein>
    <submittedName>
        <fullName evidence="2">CoA-transferase</fullName>
    </submittedName>
</protein>
<reference evidence="2 3" key="1">
    <citation type="journal article" date="2019" name="Int. J. Syst. Evol. Microbiol.">
        <title>The Global Catalogue of Microorganisms (GCM) 10K type strain sequencing project: providing services to taxonomists for standard genome sequencing and annotation.</title>
        <authorList>
            <consortium name="The Broad Institute Genomics Platform"/>
            <consortium name="The Broad Institute Genome Sequencing Center for Infectious Disease"/>
            <person name="Wu L."/>
            <person name="Ma J."/>
        </authorList>
    </citation>
    <scope>NUCLEOTIDE SEQUENCE [LARGE SCALE GENOMIC DNA]</scope>
    <source>
        <strain evidence="2 3">JCM 16009</strain>
    </source>
</reference>
<dbReference type="RefSeq" id="WP_344415631.1">
    <property type="nucleotide sequence ID" value="NZ_BAAAQK010000005.1"/>
</dbReference>
<proteinExistence type="inferred from homology"/>
<evidence type="ECO:0000256" key="1">
    <source>
        <dbReference type="ARBA" id="ARBA00007047"/>
    </source>
</evidence>
<dbReference type="SUPFAM" id="SSF100950">
    <property type="entry name" value="NagB/RpiA/CoA transferase-like"/>
    <property type="match status" value="1"/>
</dbReference>
<sequence>MTAVSEAPEQVRPATLAEICAVACARAWEGDGEILASPITLIPTIGARLARATTDPDLLLSDGEARLVAGIWAVGEPPPAIEGWLPFRTVFDVVDSGRRHVMMGPVQLDRFGNANLSAIGDYDRPKRALLGMRGAPGNTANHATSYWVGRHSPRVFVEKVDVVCGIGYDRAAAAGPTALRYLDLRRVVTNLAVLDFGGPDHAMRLVSTHPGVSVAEVVEATGFELAHAEDVVTTPLPTDAELALIREVIDPKGLREREVKPR</sequence>
<gene>
    <name evidence="2" type="ORF">GCM10009836_24450</name>
</gene>
<dbReference type="EMBL" id="BAAAQK010000005">
    <property type="protein sequence ID" value="GAA1844155.1"/>
    <property type="molecule type" value="Genomic_DNA"/>
</dbReference>
<dbReference type="Proteomes" id="UP001500449">
    <property type="component" value="Unassembled WGS sequence"/>
</dbReference>
<dbReference type="PANTHER" id="PTHR43293">
    <property type="entry name" value="ACETATE COA-TRANSFERASE YDIF"/>
    <property type="match status" value="1"/>
</dbReference>
<keyword evidence="3" id="KW-1185">Reference proteome</keyword>
<evidence type="ECO:0000313" key="2">
    <source>
        <dbReference type="EMBL" id="GAA1844155.1"/>
    </source>
</evidence>
<dbReference type="PANTHER" id="PTHR43293:SF3">
    <property type="entry name" value="CHOLESTEROL RING-CLEAVING HYDROLASE IPDB SUBUNIT"/>
    <property type="match status" value="1"/>
</dbReference>
<organism evidence="2 3">
    <name type="scientific">Pseudonocardia ailaonensis</name>
    <dbReference type="NCBI Taxonomy" id="367279"/>
    <lineage>
        <taxon>Bacteria</taxon>
        <taxon>Bacillati</taxon>
        <taxon>Actinomycetota</taxon>
        <taxon>Actinomycetes</taxon>
        <taxon>Pseudonocardiales</taxon>
        <taxon>Pseudonocardiaceae</taxon>
        <taxon>Pseudonocardia</taxon>
    </lineage>
</organism>
<dbReference type="Pfam" id="PF01144">
    <property type="entry name" value="CoA_trans"/>
    <property type="match status" value="1"/>
</dbReference>
<dbReference type="Gene3D" id="3.40.1080.10">
    <property type="entry name" value="Glutaconate Coenzyme A-transferase"/>
    <property type="match status" value="1"/>
</dbReference>
<accession>A0ABN2MYC2</accession>
<dbReference type="SMART" id="SM00882">
    <property type="entry name" value="CoA_trans"/>
    <property type="match status" value="1"/>
</dbReference>
<comment type="caution">
    <text evidence="2">The sequence shown here is derived from an EMBL/GenBank/DDBJ whole genome shotgun (WGS) entry which is preliminary data.</text>
</comment>
<comment type="similarity">
    <text evidence="1">Belongs to the 3-oxoacid CoA-transferase subunit B family.</text>
</comment>
<dbReference type="InterPro" id="IPR037171">
    <property type="entry name" value="NagB/RpiA_transferase-like"/>
</dbReference>
<evidence type="ECO:0000313" key="3">
    <source>
        <dbReference type="Proteomes" id="UP001500449"/>
    </source>
</evidence>
<dbReference type="InterPro" id="IPR004165">
    <property type="entry name" value="CoA_trans_fam_I"/>
</dbReference>
<name>A0ABN2MYC2_9PSEU</name>